<evidence type="ECO:0000256" key="1">
    <source>
        <dbReference type="SAM" id="SignalP"/>
    </source>
</evidence>
<dbReference type="Proteomes" id="UP000237968">
    <property type="component" value="Unassembled WGS sequence"/>
</dbReference>
<keyword evidence="3" id="KW-1185">Reference proteome</keyword>
<comment type="caution">
    <text evidence="2">The sequence shown here is derived from an EMBL/GenBank/DDBJ whole genome shotgun (WGS) entry which is preliminary data.</text>
</comment>
<feature type="signal peptide" evidence="1">
    <location>
        <begin position="1"/>
        <end position="23"/>
    </location>
</feature>
<proteinExistence type="predicted"/>
<reference evidence="2 3" key="1">
    <citation type="submission" date="2018-03" db="EMBL/GenBank/DDBJ databases">
        <title>Draft Genome Sequences of the Obligatory Marine Myxobacteria Enhygromyxa salina SWB005.</title>
        <authorList>
            <person name="Poehlein A."/>
            <person name="Moghaddam J.A."/>
            <person name="Harms H."/>
            <person name="Alanjari M."/>
            <person name="Koenig G.M."/>
            <person name="Daniel R."/>
            <person name="Schaeberle T.F."/>
        </authorList>
    </citation>
    <scope>NUCLEOTIDE SEQUENCE [LARGE SCALE GENOMIC DNA]</scope>
    <source>
        <strain evidence="2 3">SWB005</strain>
    </source>
</reference>
<evidence type="ECO:0000313" key="3">
    <source>
        <dbReference type="Proteomes" id="UP000237968"/>
    </source>
</evidence>
<dbReference type="PROSITE" id="PS51257">
    <property type="entry name" value="PROKAR_LIPOPROTEIN"/>
    <property type="match status" value="1"/>
</dbReference>
<feature type="chain" id="PRO_5015542384" description="Lipoprotein" evidence="1">
    <location>
        <begin position="24"/>
        <end position="266"/>
    </location>
</feature>
<protein>
    <recommendedName>
        <fullName evidence="4">Lipoprotein</fullName>
    </recommendedName>
</protein>
<evidence type="ECO:0000313" key="2">
    <source>
        <dbReference type="EMBL" id="PRQ05018.1"/>
    </source>
</evidence>
<dbReference type="PROSITE" id="PS00018">
    <property type="entry name" value="EF_HAND_1"/>
    <property type="match status" value="1"/>
</dbReference>
<gene>
    <name evidence="2" type="ORF">ENSA5_04440</name>
</gene>
<keyword evidence="1" id="KW-0732">Signal</keyword>
<dbReference type="AlphaFoldDB" id="A0A2S9YIT6"/>
<evidence type="ECO:0008006" key="4">
    <source>
        <dbReference type="Google" id="ProtNLM"/>
    </source>
</evidence>
<dbReference type="InterPro" id="IPR018247">
    <property type="entry name" value="EF_Hand_1_Ca_BS"/>
</dbReference>
<organism evidence="2 3">
    <name type="scientific">Enhygromyxa salina</name>
    <dbReference type="NCBI Taxonomy" id="215803"/>
    <lineage>
        <taxon>Bacteria</taxon>
        <taxon>Pseudomonadati</taxon>
        <taxon>Myxococcota</taxon>
        <taxon>Polyangia</taxon>
        <taxon>Nannocystales</taxon>
        <taxon>Nannocystaceae</taxon>
        <taxon>Enhygromyxa</taxon>
    </lineage>
</organism>
<sequence>MPKLAPRSLALTLPMLLAVAASAIGCSDLGTHKIQIDGNTAVTEGFATADGWTVNFQSFVVVVHDPGLIERSDNEPTWVRQNGVTVWDVVSGLPEGDEFSRQIRATRYDGADFRIAPADISEYEAVAGNAPGEIVDAAVEEGWSIHVVGSADAAMTTVHFDWTFDTNTFYRCKLDGDDAVELMADGVETSTLEILGDALFRTALGDPDAGLAFQPIADADANDDNMVTVDELEAAGLLDTLTSLTAELGGVRGAGPCPEYEAPDSE</sequence>
<accession>A0A2S9YIT6</accession>
<name>A0A2S9YIT6_9BACT</name>
<dbReference type="EMBL" id="PVNK01000022">
    <property type="protein sequence ID" value="PRQ05018.1"/>
    <property type="molecule type" value="Genomic_DNA"/>
</dbReference>